<accession>A0A2P5DQT4</accession>
<dbReference type="AlphaFoldDB" id="A0A2P5DQT4"/>
<gene>
    <name evidence="2" type="ORF">PanWU01x14_042540</name>
</gene>
<reference evidence="3" key="1">
    <citation type="submission" date="2016-06" db="EMBL/GenBank/DDBJ databases">
        <title>Parallel loss of symbiosis genes in relatives of nitrogen-fixing non-legume Parasponia.</title>
        <authorList>
            <person name="Van Velzen R."/>
            <person name="Holmer R."/>
            <person name="Bu F."/>
            <person name="Rutten L."/>
            <person name="Van Zeijl A."/>
            <person name="Liu W."/>
            <person name="Santuari L."/>
            <person name="Cao Q."/>
            <person name="Sharma T."/>
            <person name="Shen D."/>
            <person name="Roswanjaya Y."/>
            <person name="Wardhani T."/>
            <person name="Kalhor M.S."/>
            <person name="Jansen J."/>
            <person name="Van den Hoogen J."/>
            <person name="Gungor B."/>
            <person name="Hartog M."/>
            <person name="Hontelez J."/>
            <person name="Verver J."/>
            <person name="Yang W.-C."/>
            <person name="Schijlen E."/>
            <person name="Repin R."/>
            <person name="Schilthuizen M."/>
            <person name="Schranz E."/>
            <person name="Heidstra R."/>
            <person name="Miyata K."/>
            <person name="Fedorova E."/>
            <person name="Kohlen W."/>
            <person name="Bisseling T."/>
            <person name="Smit S."/>
            <person name="Geurts R."/>
        </authorList>
    </citation>
    <scope>NUCLEOTIDE SEQUENCE [LARGE SCALE GENOMIC DNA]</scope>
    <source>
        <strain evidence="3">cv. WU1-14</strain>
    </source>
</reference>
<dbReference type="OrthoDB" id="10444154at2759"/>
<protein>
    <submittedName>
        <fullName evidence="2">Uncharacterized protein</fullName>
    </submittedName>
</protein>
<keyword evidence="1" id="KW-1133">Transmembrane helix</keyword>
<proteinExistence type="predicted"/>
<dbReference type="Proteomes" id="UP000237105">
    <property type="component" value="Unassembled WGS sequence"/>
</dbReference>
<evidence type="ECO:0000256" key="1">
    <source>
        <dbReference type="SAM" id="Phobius"/>
    </source>
</evidence>
<keyword evidence="3" id="KW-1185">Reference proteome</keyword>
<sequence>MSFEVVGWFVMVSVRSAGLSFTCGVLFWSLGFSTTTRESLKIIRYLHSWSGKCSTQIFSFVNVLLFNRWDCSFQYGSLGKEANGHTTISVA</sequence>
<keyword evidence="1" id="KW-0472">Membrane</keyword>
<organism evidence="2 3">
    <name type="scientific">Parasponia andersonii</name>
    <name type="common">Sponia andersonii</name>
    <dbReference type="NCBI Taxonomy" id="3476"/>
    <lineage>
        <taxon>Eukaryota</taxon>
        <taxon>Viridiplantae</taxon>
        <taxon>Streptophyta</taxon>
        <taxon>Embryophyta</taxon>
        <taxon>Tracheophyta</taxon>
        <taxon>Spermatophyta</taxon>
        <taxon>Magnoliopsida</taxon>
        <taxon>eudicotyledons</taxon>
        <taxon>Gunneridae</taxon>
        <taxon>Pentapetalae</taxon>
        <taxon>rosids</taxon>
        <taxon>fabids</taxon>
        <taxon>Rosales</taxon>
        <taxon>Cannabaceae</taxon>
        <taxon>Parasponia</taxon>
    </lineage>
</organism>
<evidence type="ECO:0000313" key="2">
    <source>
        <dbReference type="EMBL" id="PON75629.1"/>
    </source>
</evidence>
<evidence type="ECO:0000313" key="3">
    <source>
        <dbReference type="Proteomes" id="UP000237105"/>
    </source>
</evidence>
<feature type="transmembrane region" description="Helical" evidence="1">
    <location>
        <begin position="6"/>
        <end position="31"/>
    </location>
</feature>
<comment type="caution">
    <text evidence="2">The sequence shown here is derived from an EMBL/GenBank/DDBJ whole genome shotgun (WGS) entry which is preliminary data.</text>
</comment>
<dbReference type="EMBL" id="JXTB01000023">
    <property type="protein sequence ID" value="PON75629.1"/>
    <property type="molecule type" value="Genomic_DNA"/>
</dbReference>
<keyword evidence="1" id="KW-0812">Transmembrane</keyword>
<name>A0A2P5DQT4_PARAD</name>